<sequence>MFNRLLRYRKLKTGRAPQAVTIQVERASQNGGRTHPGTDNDSLSTSQPIQAVLRTIPQKVYLSNLPQELLDYVVDFLYDDFSTLRACSLVCQAWSSASSFHLFSKLRWPPCEHQWIAMKSKILLSSSRCKCHLHDPSDTLDNLYTLLNSSPRISRNVQSLGLKLGLYGNNVLASIERYNQMVATAHQLDGLLDLIPQVQSLEMSSLYFDTRSPRAPFKLKGHIEELVLGFSSQEIDCQYSLDFISSFLSIDFLSLGRDSDTLPVLLPTSSRLARSAALELFICTKTPIPKWLTAVFSQMDLEVLTNLYLTGDVLPHHDVHAQTQAVLHAALRRCTALRSITCDDATVRSVLACSGPCPTLRKLRFRGSRHAHVRLYAGHWNTAAELMQCPLASTVDSLDVVLTYDTVSVRVSQGDSCQAAMSEYLSSINWDRLNGSWSKLKALNIRLSLRLERIWEAGKAPRDAHTEAALQRWRREAERCQVFLEEGMRAHLLPDLHGDLHCDLRIFISLTAIR</sequence>
<protein>
    <recommendedName>
        <fullName evidence="4">F-box domain-containing protein</fullName>
    </recommendedName>
</protein>
<feature type="compositionally biased region" description="Polar residues" evidence="1">
    <location>
        <begin position="26"/>
        <end position="45"/>
    </location>
</feature>
<proteinExistence type="predicted"/>
<organism evidence="2 3">
    <name type="scientific">Phanerochaete sordida</name>
    <dbReference type="NCBI Taxonomy" id="48140"/>
    <lineage>
        <taxon>Eukaryota</taxon>
        <taxon>Fungi</taxon>
        <taxon>Dikarya</taxon>
        <taxon>Basidiomycota</taxon>
        <taxon>Agaricomycotina</taxon>
        <taxon>Agaricomycetes</taxon>
        <taxon>Polyporales</taxon>
        <taxon>Phanerochaetaceae</taxon>
        <taxon>Phanerochaete</taxon>
    </lineage>
</organism>
<evidence type="ECO:0000313" key="3">
    <source>
        <dbReference type="Proteomes" id="UP000703269"/>
    </source>
</evidence>
<dbReference type="InterPro" id="IPR036047">
    <property type="entry name" value="F-box-like_dom_sf"/>
</dbReference>
<dbReference type="AlphaFoldDB" id="A0A9P3GL91"/>
<keyword evidence="3" id="KW-1185">Reference proteome</keyword>
<dbReference type="SUPFAM" id="SSF81383">
    <property type="entry name" value="F-box domain"/>
    <property type="match status" value="1"/>
</dbReference>
<dbReference type="EMBL" id="BPQB01000058">
    <property type="protein sequence ID" value="GJE96314.1"/>
    <property type="molecule type" value="Genomic_DNA"/>
</dbReference>
<gene>
    <name evidence="2" type="ORF">PsYK624_125080</name>
</gene>
<comment type="caution">
    <text evidence="2">The sequence shown here is derived from an EMBL/GenBank/DDBJ whole genome shotgun (WGS) entry which is preliminary data.</text>
</comment>
<feature type="region of interest" description="Disordered" evidence="1">
    <location>
        <begin position="25"/>
        <end position="45"/>
    </location>
</feature>
<evidence type="ECO:0000313" key="2">
    <source>
        <dbReference type="EMBL" id="GJE96314.1"/>
    </source>
</evidence>
<dbReference type="OrthoDB" id="2912435at2759"/>
<evidence type="ECO:0000256" key="1">
    <source>
        <dbReference type="SAM" id="MobiDB-lite"/>
    </source>
</evidence>
<evidence type="ECO:0008006" key="4">
    <source>
        <dbReference type="Google" id="ProtNLM"/>
    </source>
</evidence>
<name>A0A9P3GL91_9APHY</name>
<accession>A0A9P3GL91</accession>
<dbReference type="Proteomes" id="UP000703269">
    <property type="component" value="Unassembled WGS sequence"/>
</dbReference>
<reference evidence="2 3" key="1">
    <citation type="submission" date="2021-08" db="EMBL/GenBank/DDBJ databases">
        <title>Draft Genome Sequence of Phanerochaete sordida strain YK-624.</title>
        <authorList>
            <person name="Mori T."/>
            <person name="Dohra H."/>
            <person name="Suzuki T."/>
            <person name="Kawagishi H."/>
            <person name="Hirai H."/>
        </authorList>
    </citation>
    <scope>NUCLEOTIDE SEQUENCE [LARGE SCALE GENOMIC DNA]</scope>
    <source>
        <strain evidence="2 3">YK-624</strain>
    </source>
</reference>